<evidence type="ECO:0000256" key="6">
    <source>
        <dbReference type="ARBA" id="ARBA00023136"/>
    </source>
</evidence>
<comment type="similarity">
    <text evidence="1 7">Belongs to the Lgt family.</text>
</comment>
<dbReference type="InterPro" id="IPR001640">
    <property type="entry name" value="Lgt"/>
</dbReference>
<evidence type="ECO:0000313" key="10">
    <source>
        <dbReference type="Proteomes" id="UP000217033"/>
    </source>
</evidence>
<feature type="transmembrane region" description="Helical" evidence="7">
    <location>
        <begin position="104"/>
        <end position="127"/>
    </location>
</feature>
<evidence type="ECO:0000256" key="3">
    <source>
        <dbReference type="ARBA" id="ARBA00022679"/>
    </source>
</evidence>
<keyword evidence="6 7" id="KW-0472">Membrane</keyword>
<dbReference type="PANTHER" id="PTHR30589:SF0">
    <property type="entry name" value="PHOSPHATIDYLGLYCEROL--PROLIPOPROTEIN DIACYLGLYCERYL TRANSFERASE"/>
    <property type="match status" value="1"/>
</dbReference>
<keyword evidence="3 7" id="KW-0808">Transferase</keyword>
<organism evidence="9 10">
    <name type="scientific">Mycoplasmopsis agassizii</name>
    <dbReference type="NCBI Taxonomy" id="33922"/>
    <lineage>
        <taxon>Bacteria</taxon>
        <taxon>Bacillati</taxon>
        <taxon>Mycoplasmatota</taxon>
        <taxon>Mycoplasmoidales</taxon>
        <taxon>Metamycoplasmataceae</taxon>
        <taxon>Mycoplasmopsis</taxon>
    </lineage>
</organism>
<reference evidence="9" key="1">
    <citation type="submission" date="2017-08" db="EMBL/GenBank/DDBJ databases">
        <authorList>
            <person name="Alvarez-Ponce D."/>
            <person name="Weitzman C.L."/>
            <person name="Tillett R.L."/>
            <person name="Sandmeier F.C."/>
            <person name="Tracy C.R."/>
        </authorList>
    </citation>
    <scope>NUCLEOTIDE SEQUENCE [LARGE SCALE GENOMIC DNA]</scope>
    <source>
        <strain evidence="9">PS6</strain>
    </source>
</reference>
<dbReference type="PROSITE" id="PS01311">
    <property type="entry name" value="LGT"/>
    <property type="match status" value="1"/>
</dbReference>
<feature type="transmembrane region" description="Helical" evidence="7">
    <location>
        <begin position="257"/>
        <end position="276"/>
    </location>
</feature>
<evidence type="ECO:0000313" key="9">
    <source>
        <dbReference type="EMBL" id="PAF54910.1"/>
    </source>
</evidence>
<dbReference type="GO" id="GO:0016740">
    <property type="term" value="F:transferase activity"/>
    <property type="evidence" value="ECO:0007669"/>
    <property type="project" value="UniProtKB-KW"/>
</dbReference>
<evidence type="ECO:0000256" key="1">
    <source>
        <dbReference type="ARBA" id="ARBA00007150"/>
    </source>
</evidence>
<dbReference type="NCBIfam" id="TIGR00544">
    <property type="entry name" value="lgt"/>
    <property type="match status" value="1"/>
</dbReference>
<dbReference type="Proteomes" id="UP000217033">
    <property type="component" value="Unassembled WGS sequence"/>
</dbReference>
<feature type="transmembrane region" description="Helical" evidence="7">
    <location>
        <begin position="202"/>
        <end position="227"/>
    </location>
</feature>
<feature type="binding site" evidence="7">
    <location>
        <position position="153"/>
    </location>
    <ligand>
        <name>a 1,2-diacyl-sn-glycero-3-phospho-(1'-sn-glycerol)</name>
        <dbReference type="ChEBI" id="CHEBI:64716"/>
    </ligand>
</feature>
<keyword evidence="2 7" id="KW-1003">Cell membrane</keyword>
<comment type="subcellular location">
    <subcellularLocation>
        <location evidence="7">Cell membrane</location>
        <topology evidence="7">Multi-pass membrane protein</topology>
    </subcellularLocation>
</comment>
<name>A0ABX4H4T7_9BACT</name>
<comment type="catalytic activity">
    <reaction evidence="7">
        <text>L-cysteinyl-[prolipoprotein] + a 1,2-diacyl-sn-glycero-3-phospho-(1'-sn-glycerol) = an S-1,2-diacyl-sn-glyceryl-L-cysteinyl-[prolipoprotein] + sn-glycerol 1-phosphate + H(+)</text>
        <dbReference type="Rhea" id="RHEA:56712"/>
        <dbReference type="Rhea" id="RHEA-COMP:14679"/>
        <dbReference type="Rhea" id="RHEA-COMP:14680"/>
        <dbReference type="ChEBI" id="CHEBI:15378"/>
        <dbReference type="ChEBI" id="CHEBI:29950"/>
        <dbReference type="ChEBI" id="CHEBI:57685"/>
        <dbReference type="ChEBI" id="CHEBI:64716"/>
        <dbReference type="ChEBI" id="CHEBI:140658"/>
        <dbReference type="EC" id="2.5.1.145"/>
    </reaction>
</comment>
<evidence type="ECO:0000256" key="2">
    <source>
        <dbReference type="ARBA" id="ARBA00022475"/>
    </source>
</evidence>
<comment type="function">
    <text evidence="7">Catalyzes the transfer of the diacylglyceryl group from phosphatidylglycerol to the sulfhydryl group of the N-terminal cysteine of a prolipoprotein, the first step in the formation of mature lipoproteins.</text>
</comment>
<sequence length="353" mass="41097">MNQISDIDFSTWYPFREGTATYLFSIGSWDFPIYTFTMLVGILTAIVTIAFFWYRQRYAMEELAVLVLITIPMSIIGARLWYIFERLIYNSANPFPNSAWYAVWEGGLSIQGGVILPTIANLIYIFFKRNKIDYRLAISFILPAVLIGQAIGRFGNFANHEVYGRIDVDGSHTLIWGETFARQMYIYNATDPISSAALRIPLFLYEAIFSLAGYVVLVWIFNFFGLFRPGTVGGMYLFYYGVVRFIMEPLREESYDYYTIIAYVFVFFGALMVWYFEVFSTHRYVRVRLKYRFDYALVYRSSLSWMGPLVPKVKIPLITLENTLEGAKGSEVATTNEEPQISRDRLRKRRPER</sequence>
<proteinExistence type="inferred from homology"/>
<dbReference type="PANTHER" id="PTHR30589">
    <property type="entry name" value="PROLIPOPROTEIN DIACYLGLYCERYL TRANSFERASE"/>
    <property type="match status" value="1"/>
</dbReference>
<evidence type="ECO:0000256" key="8">
    <source>
        <dbReference type="SAM" id="MobiDB-lite"/>
    </source>
</evidence>
<protein>
    <recommendedName>
        <fullName evidence="7">Phosphatidylglycerol--prolipoprotein diacylglyceryl transferase</fullName>
        <ecNumber evidence="7">2.5.1.145</ecNumber>
    </recommendedName>
</protein>
<dbReference type="HAMAP" id="MF_01147">
    <property type="entry name" value="Lgt"/>
    <property type="match status" value="1"/>
</dbReference>
<gene>
    <name evidence="7" type="primary">lgt</name>
    <name evidence="9" type="ORF">CJF60_04195</name>
</gene>
<feature type="transmembrane region" description="Helical" evidence="7">
    <location>
        <begin position="234"/>
        <end position="251"/>
    </location>
</feature>
<comment type="caution">
    <text evidence="9">The sequence shown here is derived from an EMBL/GenBank/DDBJ whole genome shotgun (WGS) entry which is preliminary data.</text>
</comment>
<dbReference type="EC" id="2.5.1.145" evidence="7"/>
<feature type="region of interest" description="Disordered" evidence="8">
    <location>
        <begin position="329"/>
        <end position="353"/>
    </location>
</feature>
<evidence type="ECO:0000256" key="4">
    <source>
        <dbReference type="ARBA" id="ARBA00022692"/>
    </source>
</evidence>
<dbReference type="Pfam" id="PF01790">
    <property type="entry name" value="LGT"/>
    <property type="match status" value="1"/>
</dbReference>
<comment type="pathway">
    <text evidence="7">Protein modification; lipoprotein biosynthesis (diacylglyceryl transfer).</text>
</comment>
<dbReference type="RefSeq" id="WP_084232192.1">
    <property type="nucleotide sequence ID" value="NZ_FWXE01000004.1"/>
</dbReference>
<evidence type="ECO:0000256" key="7">
    <source>
        <dbReference type="HAMAP-Rule" id="MF_01147"/>
    </source>
</evidence>
<accession>A0ABX4H4T7</accession>
<feature type="transmembrane region" description="Helical" evidence="7">
    <location>
        <begin position="63"/>
        <end position="84"/>
    </location>
</feature>
<feature type="transmembrane region" description="Helical" evidence="7">
    <location>
        <begin position="134"/>
        <end position="152"/>
    </location>
</feature>
<feature type="transmembrane region" description="Helical" evidence="7">
    <location>
        <begin position="31"/>
        <end position="54"/>
    </location>
</feature>
<keyword evidence="5 7" id="KW-1133">Transmembrane helix</keyword>
<keyword evidence="10" id="KW-1185">Reference proteome</keyword>
<dbReference type="EMBL" id="NQMN01000002">
    <property type="protein sequence ID" value="PAF54910.1"/>
    <property type="molecule type" value="Genomic_DNA"/>
</dbReference>
<keyword evidence="4 7" id="KW-0812">Transmembrane</keyword>
<evidence type="ECO:0000256" key="5">
    <source>
        <dbReference type="ARBA" id="ARBA00022989"/>
    </source>
</evidence>